<name>A0AAF0YG27_9TREE</name>
<dbReference type="RefSeq" id="XP_062629195.1">
    <property type="nucleotide sequence ID" value="XM_062773211.1"/>
</dbReference>
<evidence type="ECO:0008006" key="4">
    <source>
        <dbReference type="Google" id="ProtNLM"/>
    </source>
</evidence>
<feature type="signal peptide" evidence="1">
    <location>
        <begin position="1"/>
        <end position="18"/>
    </location>
</feature>
<accession>A0AAF0YG27</accession>
<keyword evidence="1" id="KW-0732">Signal</keyword>
<sequence>MKLSIVALISVLAASASAQSFYDVQHNSTCSVGKDNLVTCTPGELGKELPTVSMANEEPATQEVEVDIPKDIASRTLKFWLGPRPVDFCIATCYNHGYCKVKVTKHGKCKCLKRTWSRYPCIPCLKW</sequence>
<reference evidence="2" key="1">
    <citation type="submission" date="2023-10" db="EMBL/GenBank/DDBJ databases">
        <authorList>
            <person name="Noh H."/>
        </authorList>
    </citation>
    <scope>NUCLEOTIDE SEQUENCE</scope>
    <source>
        <strain evidence="2">DUCC4014</strain>
    </source>
</reference>
<evidence type="ECO:0000256" key="1">
    <source>
        <dbReference type="SAM" id="SignalP"/>
    </source>
</evidence>
<dbReference type="AlphaFoldDB" id="A0AAF0YG27"/>
<proteinExistence type="predicted"/>
<dbReference type="EMBL" id="CP086718">
    <property type="protein sequence ID" value="WOO83169.1"/>
    <property type="molecule type" value="Genomic_DNA"/>
</dbReference>
<evidence type="ECO:0000313" key="2">
    <source>
        <dbReference type="EMBL" id="WOO83169.1"/>
    </source>
</evidence>
<feature type="chain" id="PRO_5041998654" description="Invertebrate defensins family profile domain-containing protein" evidence="1">
    <location>
        <begin position="19"/>
        <end position="127"/>
    </location>
</feature>
<organism evidence="2 3">
    <name type="scientific">Vanrija pseudolonga</name>
    <dbReference type="NCBI Taxonomy" id="143232"/>
    <lineage>
        <taxon>Eukaryota</taxon>
        <taxon>Fungi</taxon>
        <taxon>Dikarya</taxon>
        <taxon>Basidiomycota</taxon>
        <taxon>Agaricomycotina</taxon>
        <taxon>Tremellomycetes</taxon>
        <taxon>Trichosporonales</taxon>
        <taxon>Trichosporonaceae</taxon>
        <taxon>Vanrija</taxon>
    </lineage>
</organism>
<dbReference type="Proteomes" id="UP000827549">
    <property type="component" value="Chromosome 5"/>
</dbReference>
<protein>
    <recommendedName>
        <fullName evidence="4">Invertebrate defensins family profile domain-containing protein</fullName>
    </recommendedName>
</protein>
<gene>
    <name evidence="2" type="ORF">LOC62_05G006688</name>
</gene>
<dbReference type="GeneID" id="87809864"/>
<keyword evidence="3" id="KW-1185">Reference proteome</keyword>
<evidence type="ECO:0000313" key="3">
    <source>
        <dbReference type="Proteomes" id="UP000827549"/>
    </source>
</evidence>